<dbReference type="InterPro" id="IPR001909">
    <property type="entry name" value="KRAB"/>
</dbReference>
<dbReference type="InterPro" id="IPR050169">
    <property type="entry name" value="Krueppel_C2H2_ZnF"/>
</dbReference>
<dbReference type="Pfam" id="PF01352">
    <property type="entry name" value="KRAB"/>
    <property type="match status" value="1"/>
</dbReference>
<dbReference type="Proteomes" id="UP000242450">
    <property type="component" value="Chromosome 4"/>
</dbReference>
<proteinExistence type="predicted"/>
<name>A0A212DC18_CEREH</name>
<feature type="non-terminal residue" evidence="3">
    <location>
        <position position="324"/>
    </location>
</feature>
<evidence type="ECO:0000313" key="4">
    <source>
        <dbReference type="Proteomes" id="UP000242450"/>
    </source>
</evidence>
<sequence length="324" mass="35894">MPAPPLPSRDTAALRERRPKQEAAGTGIELRATSQIPLKTQELPSEKNFSEEALSQEVHTERPTERAVLGEGWAYAAVCEGAPGMVAVTDVASDVSQQPDPAAESFLRSVVWQHRHPETGGKALPPPDLTPREPPRSVLHCELCVFDAVTFTDVAVDFSQDEWERLTLAQRTLYKKVMLENYSNLASLGLCISKPDVISSLEQDKEPWTMKGELTRGPCADLEYVWMKKELSLNQDIYEEQLSQAMIMERLTSYDLECSTLGENWKYEDLFERELCTGNAAKLDVAGNSGEHQEPGAPEFQSELSVNKRRAGASPASGLRSDST</sequence>
<feature type="region of interest" description="Disordered" evidence="1">
    <location>
        <begin position="1"/>
        <end position="62"/>
    </location>
</feature>
<dbReference type="Gene3D" id="6.10.140.140">
    <property type="match status" value="1"/>
</dbReference>
<dbReference type="OrthoDB" id="9808634at2759"/>
<evidence type="ECO:0000259" key="2">
    <source>
        <dbReference type="PROSITE" id="PS50805"/>
    </source>
</evidence>
<dbReference type="PANTHER" id="PTHR23232">
    <property type="entry name" value="KRAB DOMAIN C2H2 ZINC FINGER"/>
    <property type="match status" value="1"/>
</dbReference>
<feature type="compositionally biased region" description="Basic and acidic residues" evidence="1">
    <location>
        <begin position="12"/>
        <end position="21"/>
    </location>
</feature>
<organism evidence="3 4">
    <name type="scientific">Cervus elaphus hippelaphus</name>
    <name type="common">European red deer</name>
    <dbReference type="NCBI Taxonomy" id="46360"/>
    <lineage>
        <taxon>Eukaryota</taxon>
        <taxon>Metazoa</taxon>
        <taxon>Chordata</taxon>
        <taxon>Craniata</taxon>
        <taxon>Vertebrata</taxon>
        <taxon>Euteleostomi</taxon>
        <taxon>Mammalia</taxon>
        <taxon>Eutheria</taxon>
        <taxon>Laurasiatheria</taxon>
        <taxon>Artiodactyla</taxon>
        <taxon>Ruminantia</taxon>
        <taxon>Pecora</taxon>
        <taxon>Cervidae</taxon>
        <taxon>Cervinae</taxon>
        <taxon>Cervus</taxon>
    </lineage>
</organism>
<protein>
    <submittedName>
        <fullName evidence="3">ZNF470</fullName>
    </submittedName>
</protein>
<gene>
    <name evidence="3" type="ORF">Celaphus_00004908</name>
</gene>
<dbReference type="SUPFAM" id="SSF109640">
    <property type="entry name" value="KRAB domain (Kruppel-associated box)"/>
    <property type="match status" value="1"/>
</dbReference>
<feature type="region of interest" description="Disordered" evidence="1">
    <location>
        <begin position="285"/>
        <end position="324"/>
    </location>
</feature>
<evidence type="ECO:0000256" key="1">
    <source>
        <dbReference type="SAM" id="MobiDB-lite"/>
    </source>
</evidence>
<dbReference type="PANTHER" id="PTHR23232:SF140">
    <property type="entry name" value="ZFP92 ZINC FINGER PROTEIN"/>
    <property type="match status" value="1"/>
</dbReference>
<dbReference type="EMBL" id="MKHE01000004">
    <property type="protein sequence ID" value="OWK15779.1"/>
    <property type="molecule type" value="Genomic_DNA"/>
</dbReference>
<dbReference type="GO" id="GO:0006355">
    <property type="term" value="P:regulation of DNA-templated transcription"/>
    <property type="evidence" value="ECO:0007669"/>
    <property type="project" value="InterPro"/>
</dbReference>
<dbReference type="CDD" id="cd07765">
    <property type="entry name" value="KRAB_A-box"/>
    <property type="match status" value="1"/>
</dbReference>
<comment type="caution">
    <text evidence="3">The sequence shown here is derived from an EMBL/GenBank/DDBJ whole genome shotgun (WGS) entry which is preliminary data.</text>
</comment>
<evidence type="ECO:0000313" key="3">
    <source>
        <dbReference type="EMBL" id="OWK15779.1"/>
    </source>
</evidence>
<dbReference type="InterPro" id="IPR036051">
    <property type="entry name" value="KRAB_dom_sf"/>
</dbReference>
<accession>A0A212DC18</accession>
<dbReference type="PROSITE" id="PS50805">
    <property type="entry name" value="KRAB"/>
    <property type="match status" value="1"/>
</dbReference>
<dbReference type="SMART" id="SM00349">
    <property type="entry name" value="KRAB"/>
    <property type="match status" value="1"/>
</dbReference>
<feature type="domain" description="KRAB" evidence="2">
    <location>
        <begin position="149"/>
        <end position="220"/>
    </location>
</feature>
<keyword evidence="4" id="KW-1185">Reference proteome</keyword>
<dbReference type="AlphaFoldDB" id="A0A212DC18"/>
<reference evidence="3 4" key="1">
    <citation type="journal article" date="2018" name="Mol. Genet. Genomics">
        <title>The red deer Cervus elaphus genome CerEla1.0: sequencing, annotating, genes, and chromosomes.</title>
        <authorList>
            <person name="Bana N.A."/>
            <person name="Nyiri A."/>
            <person name="Nagy J."/>
            <person name="Frank K."/>
            <person name="Nagy T."/>
            <person name="Steger V."/>
            <person name="Schiller M."/>
            <person name="Lakatos P."/>
            <person name="Sugar L."/>
            <person name="Horn P."/>
            <person name="Barta E."/>
            <person name="Orosz L."/>
        </authorList>
    </citation>
    <scope>NUCLEOTIDE SEQUENCE [LARGE SCALE GENOMIC DNA]</scope>
    <source>
        <strain evidence="3">Hungarian</strain>
    </source>
</reference>